<dbReference type="KEGG" id="clup:CLUP02_17425"/>
<dbReference type="AlphaFoldDB" id="A0A9Q8SEI0"/>
<reference evidence="2" key="1">
    <citation type="journal article" date="2021" name="Mol. Plant Microbe Interact.">
        <title>Complete Genome Sequence of the Plant-Pathogenic Fungus Colletotrichum lupini.</title>
        <authorList>
            <person name="Baroncelli R."/>
            <person name="Pensec F."/>
            <person name="Da Lio D."/>
            <person name="Boufleur T."/>
            <person name="Vicente I."/>
            <person name="Sarrocco S."/>
            <person name="Picot A."/>
            <person name="Baraldi E."/>
            <person name="Sukno S."/>
            <person name="Thon M."/>
            <person name="Le Floch G."/>
        </authorList>
    </citation>
    <scope>NUCLEOTIDE SEQUENCE</scope>
    <source>
        <strain evidence="2">IMI 504893</strain>
    </source>
</reference>
<feature type="region of interest" description="Disordered" evidence="1">
    <location>
        <begin position="1"/>
        <end position="41"/>
    </location>
</feature>
<dbReference type="GeneID" id="73351345"/>
<sequence length="87" mass="9669">MEANERMAIAAGQAPLPRHDELEPPTYITTPPPHSIRSPGHTTLPKYLNFRYLIRQAAFGRKSIPTGLRFKEGGTTANNPSPVLKYL</sequence>
<dbReference type="Proteomes" id="UP000830671">
    <property type="component" value="Chromosome 10"/>
</dbReference>
<dbReference type="RefSeq" id="XP_049137559.1">
    <property type="nucleotide sequence ID" value="XM_049296335.1"/>
</dbReference>
<keyword evidence="3" id="KW-1185">Reference proteome</keyword>
<dbReference type="EMBL" id="CP019472">
    <property type="protein sequence ID" value="UQC75916.1"/>
    <property type="molecule type" value="Genomic_DNA"/>
</dbReference>
<evidence type="ECO:0000256" key="1">
    <source>
        <dbReference type="SAM" id="MobiDB-lite"/>
    </source>
</evidence>
<proteinExistence type="predicted"/>
<name>A0A9Q8SEI0_9PEZI</name>
<evidence type="ECO:0000313" key="3">
    <source>
        <dbReference type="Proteomes" id="UP000830671"/>
    </source>
</evidence>
<protein>
    <submittedName>
        <fullName evidence="2">Uncharacterized protein</fullName>
    </submittedName>
</protein>
<organism evidence="2 3">
    <name type="scientific">Colletotrichum lupini</name>
    <dbReference type="NCBI Taxonomy" id="145971"/>
    <lineage>
        <taxon>Eukaryota</taxon>
        <taxon>Fungi</taxon>
        <taxon>Dikarya</taxon>
        <taxon>Ascomycota</taxon>
        <taxon>Pezizomycotina</taxon>
        <taxon>Sordariomycetes</taxon>
        <taxon>Hypocreomycetidae</taxon>
        <taxon>Glomerellales</taxon>
        <taxon>Glomerellaceae</taxon>
        <taxon>Colletotrichum</taxon>
        <taxon>Colletotrichum acutatum species complex</taxon>
    </lineage>
</organism>
<evidence type="ECO:0000313" key="2">
    <source>
        <dbReference type="EMBL" id="UQC75916.1"/>
    </source>
</evidence>
<accession>A0A9Q8SEI0</accession>
<gene>
    <name evidence="2" type="ORF">CLUP02_17425</name>
</gene>